<feature type="domain" description="Glycosyltransferase subfamily 4-like N-terminal" evidence="2">
    <location>
        <begin position="19"/>
        <end position="176"/>
    </location>
</feature>
<dbReference type="Pfam" id="PF13439">
    <property type="entry name" value="Glyco_transf_4"/>
    <property type="match status" value="1"/>
</dbReference>
<dbReference type="PANTHER" id="PTHR12526:SF595">
    <property type="entry name" value="BLL5217 PROTEIN"/>
    <property type="match status" value="1"/>
</dbReference>
<comment type="caution">
    <text evidence="3">The sequence shown here is derived from an EMBL/GenBank/DDBJ whole genome shotgun (WGS) entry which is preliminary data.</text>
</comment>
<organism evidence="3 4">
    <name type="scientific">Pedobacter rhodius</name>
    <dbReference type="NCBI Taxonomy" id="3004098"/>
    <lineage>
        <taxon>Bacteria</taxon>
        <taxon>Pseudomonadati</taxon>
        <taxon>Bacteroidota</taxon>
        <taxon>Sphingobacteriia</taxon>
        <taxon>Sphingobacteriales</taxon>
        <taxon>Sphingobacteriaceae</taxon>
        <taxon>Pedobacter</taxon>
    </lineage>
</organism>
<dbReference type="EC" id="2.4.-.-" evidence="3"/>
<dbReference type="Proteomes" id="UP001144341">
    <property type="component" value="Unassembled WGS sequence"/>
</dbReference>
<evidence type="ECO:0000259" key="2">
    <source>
        <dbReference type="Pfam" id="PF13439"/>
    </source>
</evidence>
<gene>
    <name evidence="3" type="ORF">O0931_04480</name>
</gene>
<dbReference type="Pfam" id="PF00534">
    <property type="entry name" value="Glycos_transf_1"/>
    <property type="match status" value="1"/>
</dbReference>
<accession>A0ABT4KUC7</accession>
<evidence type="ECO:0000313" key="3">
    <source>
        <dbReference type="EMBL" id="MCZ4222546.1"/>
    </source>
</evidence>
<feature type="domain" description="Glycosyl transferase family 1" evidence="1">
    <location>
        <begin position="185"/>
        <end position="324"/>
    </location>
</feature>
<protein>
    <submittedName>
        <fullName evidence="3">Glycosyltransferase</fullName>
        <ecNumber evidence="3">2.4.-.-</ecNumber>
    </submittedName>
</protein>
<dbReference type="Gene3D" id="3.40.50.2000">
    <property type="entry name" value="Glycogen Phosphorylase B"/>
    <property type="match status" value="2"/>
</dbReference>
<evidence type="ECO:0000313" key="4">
    <source>
        <dbReference type="Proteomes" id="UP001144341"/>
    </source>
</evidence>
<reference evidence="3" key="1">
    <citation type="submission" date="2022-12" db="EMBL/GenBank/DDBJ databases">
        <title>Genome sequence of SJ11.</title>
        <authorList>
            <person name="Woo H."/>
        </authorList>
    </citation>
    <scope>NUCLEOTIDE SEQUENCE</scope>
    <source>
        <strain evidence="3">SJ11</strain>
    </source>
</reference>
<dbReference type="EMBL" id="JAPWGL010000001">
    <property type="protein sequence ID" value="MCZ4222546.1"/>
    <property type="molecule type" value="Genomic_DNA"/>
</dbReference>
<keyword evidence="4" id="KW-1185">Reference proteome</keyword>
<keyword evidence="3" id="KW-0808">Transferase</keyword>
<dbReference type="SUPFAM" id="SSF53756">
    <property type="entry name" value="UDP-Glycosyltransferase/glycogen phosphorylase"/>
    <property type="match status" value="1"/>
</dbReference>
<dbReference type="PANTHER" id="PTHR12526">
    <property type="entry name" value="GLYCOSYLTRANSFERASE"/>
    <property type="match status" value="1"/>
</dbReference>
<name>A0ABT4KUC7_9SPHI</name>
<evidence type="ECO:0000259" key="1">
    <source>
        <dbReference type="Pfam" id="PF00534"/>
    </source>
</evidence>
<dbReference type="GO" id="GO:0016757">
    <property type="term" value="F:glycosyltransferase activity"/>
    <property type="evidence" value="ECO:0007669"/>
    <property type="project" value="UniProtKB-KW"/>
</dbReference>
<dbReference type="InterPro" id="IPR001296">
    <property type="entry name" value="Glyco_trans_1"/>
</dbReference>
<dbReference type="InterPro" id="IPR028098">
    <property type="entry name" value="Glyco_trans_4-like_N"/>
</dbReference>
<proteinExistence type="predicted"/>
<keyword evidence="3" id="KW-0328">Glycosyltransferase</keyword>
<sequence>MKIGIIAHLKHPIIAPFAGGLEVFTHQVTTALVAMGHDVMLFASDASDPALPLEPILSDNHYDKTTGIRKKKKDLPSEYIAEHHAYFGLMTKIDDYGLDIIFNNSLHYIPITMAGTLQTPMVTVLHTPPFYELDMAIAAERRQPVINYVTVSGQSAFNWRKHVKDCPVILNGIPLEDWIFYPEASKAVYAIWFGRIHPDKGLHLAIAAARKAKIPLRVAGGVADQKYFDKEIAPMLGDDITLLGLLDQKALNKEIGMASVCLITPCWEEPFGFVVAESMACGTPIAGFKMGALPELINAQTGVLVELADVNALAEAIKKAIRLDRKTIHLYAQHKFSFLQMIKAYESLLERVSGRRKKLKYAI</sequence>
<dbReference type="RefSeq" id="WP_269414346.1">
    <property type="nucleotide sequence ID" value="NZ_JAPWGL010000001.1"/>
</dbReference>